<dbReference type="RefSeq" id="WP_160593663.1">
    <property type="nucleotide sequence ID" value="NZ_CP047895.1"/>
</dbReference>
<evidence type="ECO:0000313" key="2">
    <source>
        <dbReference type="Proteomes" id="UP000464468"/>
    </source>
</evidence>
<sequence>MGSVSLAVMTRNLSTFTAYVDESGCSGSKFGDGSSQFLGIAAVIVRDSRLSEVMGLFDKSRELLNSAKPFRKFSEENAKGRFALSQQMGKAKICTCMVAIHKPSLAGTHIRENHANEYNYLLKMLIERISWAVRDAAQMPGGQNGKCSLVLSEQRMYPYDEMFAYLKKLRLGAHNCRAEWGVISEAEPVVLKHENEKPLHLADIAASSFTAAIEPKSLGMTDDRFFRNISPTLYQKHGKRFGLKLFPDKHMKSVSEALNKLL</sequence>
<proteinExistence type="predicted"/>
<dbReference type="Proteomes" id="UP000464468">
    <property type="component" value="Chromosome"/>
</dbReference>
<keyword evidence="2" id="KW-1185">Reference proteome</keyword>
<gene>
    <name evidence="1" type="ORF">GVO57_13505</name>
</gene>
<dbReference type="AlphaFoldDB" id="A0A7Z2NXL4"/>
<accession>A0A7Z2NXL4</accession>
<dbReference type="EMBL" id="CP047895">
    <property type="protein sequence ID" value="QHL91627.1"/>
    <property type="molecule type" value="Genomic_DNA"/>
</dbReference>
<dbReference type="KEGG" id="schy:GVO57_13505"/>
<evidence type="ECO:0000313" key="1">
    <source>
        <dbReference type="EMBL" id="QHL91627.1"/>
    </source>
</evidence>
<reference evidence="1 2" key="1">
    <citation type="submission" date="2020-01" db="EMBL/GenBank/DDBJ databases">
        <title>Sphingomonas sp. C33 whole genome sequece.</title>
        <authorList>
            <person name="Park C."/>
        </authorList>
    </citation>
    <scope>NUCLEOTIDE SEQUENCE [LARGE SCALE GENOMIC DNA]</scope>
    <source>
        <strain evidence="1 2">C33</strain>
    </source>
</reference>
<protein>
    <submittedName>
        <fullName evidence="1">DUF3800 domain-containing protein</fullName>
    </submittedName>
</protein>
<name>A0A7Z2NXL4_9SPHN</name>
<dbReference type="InterPro" id="IPR024524">
    <property type="entry name" value="DUF3800"/>
</dbReference>
<dbReference type="Pfam" id="PF12686">
    <property type="entry name" value="DUF3800"/>
    <property type="match status" value="1"/>
</dbReference>
<organism evidence="1 2">
    <name type="scientific">Sphingomonas changnyeongensis</name>
    <dbReference type="NCBI Taxonomy" id="2698679"/>
    <lineage>
        <taxon>Bacteria</taxon>
        <taxon>Pseudomonadati</taxon>
        <taxon>Pseudomonadota</taxon>
        <taxon>Alphaproteobacteria</taxon>
        <taxon>Sphingomonadales</taxon>
        <taxon>Sphingomonadaceae</taxon>
        <taxon>Sphingomonas</taxon>
    </lineage>
</organism>